<evidence type="ECO:0000313" key="2">
    <source>
        <dbReference type="Proteomes" id="UP000027180"/>
    </source>
</evidence>
<evidence type="ECO:0000313" key="1">
    <source>
        <dbReference type="EMBL" id="AIC26958.1"/>
    </source>
</evidence>
<protein>
    <submittedName>
        <fullName evidence="1">Uncharacterized protein</fullName>
    </submittedName>
</protein>
<dbReference type="RefSeq" id="WP_010059822.1">
    <property type="nucleotide sequence ID" value="NZ_CP006986.1"/>
</dbReference>
<dbReference type="OrthoDB" id="8162522at2"/>
<name>A0A060HVH4_RHIET</name>
<dbReference type="EMBL" id="CP006986">
    <property type="protein sequence ID" value="AIC26958.1"/>
    <property type="molecule type" value="Genomic_DNA"/>
</dbReference>
<dbReference type="AlphaFoldDB" id="A0A060HVH4"/>
<reference evidence="1 2" key="1">
    <citation type="submission" date="2013-12" db="EMBL/GenBank/DDBJ databases">
        <title>Complete genome sequence of Rhizobium etli bv. mimosae IE4771.</title>
        <authorList>
            <person name="Bustos P."/>
            <person name="Santamaria R.I."/>
            <person name="Lozano L."/>
            <person name="Ormeno-Orrillo E."/>
            <person name="Rogel M.A."/>
            <person name="Romero D."/>
            <person name="Cevallos M.A."/>
            <person name="Martinez-Romero E."/>
            <person name="Gonzalez V."/>
        </authorList>
    </citation>
    <scope>NUCLEOTIDE SEQUENCE [LARGE SCALE GENOMIC DNA]</scope>
    <source>
        <strain evidence="1 2">IE4771</strain>
    </source>
</reference>
<proteinExistence type="predicted"/>
<sequence length="89" mass="10338">MENGVGFVRSCFKERAKVIEELATRNEGFRDLCDDFLTAHDQKLQWEGSSAPERGERIAEYQELIDSMRIEIEQALDRASIVPLRPLRR</sequence>
<dbReference type="HOGENOM" id="CLU_173352_0_0_5"/>
<dbReference type="Proteomes" id="UP000027180">
    <property type="component" value="Chromosome"/>
</dbReference>
<organism evidence="1 2">
    <name type="scientific">Rhizobium etli bv. mimosae str. IE4771</name>
    <dbReference type="NCBI Taxonomy" id="1432050"/>
    <lineage>
        <taxon>Bacteria</taxon>
        <taxon>Pseudomonadati</taxon>
        <taxon>Pseudomonadota</taxon>
        <taxon>Alphaproteobacteria</taxon>
        <taxon>Hyphomicrobiales</taxon>
        <taxon>Rhizobiaceae</taxon>
        <taxon>Rhizobium/Agrobacterium group</taxon>
        <taxon>Rhizobium</taxon>
    </lineage>
</organism>
<dbReference type="KEGG" id="rei:IE4771_CH01833"/>
<accession>A0A060HVH4</accession>
<gene>
    <name evidence="1" type="ORF">IE4771_CH01833</name>
</gene>